<organism evidence="1 2">
    <name type="scientific">Caenorhabditis tropicalis</name>
    <dbReference type="NCBI Taxonomy" id="1561998"/>
    <lineage>
        <taxon>Eukaryota</taxon>
        <taxon>Metazoa</taxon>
        <taxon>Ecdysozoa</taxon>
        <taxon>Nematoda</taxon>
        <taxon>Chromadorea</taxon>
        <taxon>Rhabditida</taxon>
        <taxon>Rhabditina</taxon>
        <taxon>Rhabditomorpha</taxon>
        <taxon>Rhabditoidea</taxon>
        <taxon>Rhabditidae</taxon>
        <taxon>Peloderinae</taxon>
        <taxon>Caenorhabditis</taxon>
    </lineage>
</organism>
<reference evidence="2" key="1">
    <citation type="submission" date="2016-11" db="UniProtKB">
        <authorList>
            <consortium name="WormBaseParasite"/>
        </authorList>
    </citation>
    <scope>IDENTIFICATION</scope>
</reference>
<proteinExistence type="predicted"/>
<dbReference type="Proteomes" id="UP000095282">
    <property type="component" value="Unplaced"/>
</dbReference>
<dbReference type="WBParaSite" id="Csp11.Scaffold629.g12493.t1">
    <property type="protein sequence ID" value="Csp11.Scaffold629.g12493.t1"/>
    <property type="gene ID" value="Csp11.Scaffold629.g12493"/>
</dbReference>
<accession>A0A1I7TWI9</accession>
<dbReference type="AlphaFoldDB" id="A0A1I7TWI9"/>
<keyword evidence="1" id="KW-1185">Reference proteome</keyword>
<sequence>MEDQLPKMRAVFATIANPKENDKDSEMPQNKVFKNMLLMKQMVSYFNCVKGITALSYAHSTFSDVVLESIDKKAFFLRICYMFTNNFEIGKNETPWQRRIYMNNGVKIIGDDVLDMPTEVLLNVPNILVDSHYSRLTADWTEFNFIPFKTMPGYYWFPITSCRYVNKIQLISVNFEEEQLQRWFPRMNWPYLREVRLENVQTHTGHKELRILNMDLIQQLYVPPLLVMGLLSQPSLETIELVSLYINKKTVLQLEEGQKNRKILNQVKKLHLEDIIVEKEAIFNLDNVLITIIKQPCFKKLTLSLHKDIYGWTIIETILLMRIKIRSLELIINMKDSSLATFAMITRLQDLCTDINLTFCRTWKRKIADYFSSITAEMQREMRKWTKVTGVTLGKTIPPYCFTTTDIHNTDTYLRYISHLSIIPNLEKFGLADRVDRTVVVAATEFIRNSSLNELTLSVADNLDEVNYEMPVYHELLFAIPTTVRTLSLIYVPMDNTCVNILSKHADTLADLKYYQLRVMKRTRKDVSP</sequence>
<name>A0A1I7TWI9_9PELO</name>
<evidence type="ECO:0000313" key="1">
    <source>
        <dbReference type="Proteomes" id="UP000095282"/>
    </source>
</evidence>
<protein>
    <submittedName>
        <fullName evidence="2">F-box domain-containing protein</fullName>
    </submittedName>
</protein>
<dbReference type="eggNOG" id="ENOG502T651">
    <property type="taxonomic scope" value="Eukaryota"/>
</dbReference>
<evidence type="ECO:0000313" key="2">
    <source>
        <dbReference type="WBParaSite" id="Csp11.Scaffold629.g12493.t1"/>
    </source>
</evidence>